<comment type="caution">
    <text evidence="1">The sequence shown here is derived from an EMBL/GenBank/DDBJ whole genome shotgun (WGS) entry which is preliminary data.</text>
</comment>
<evidence type="ECO:0000313" key="1">
    <source>
        <dbReference type="EMBL" id="KAL1255974.1"/>
    </source>
</evidence>
<gene>
    <name evidence="1" type="ORF">QQF64_014035</name>
</gene>
<sequence>MCPAEAELPLVIPGNSNASWNTELFLNRYNKGVMSQQVCVVTDLWLTFAGGMECESVFCSSLQDIT</sequence>
<organism evidence="1 2">
    <name type="scientific">Cirrhinus molitorella</name>
    <name type="common">mud carp</name>
    <dbReference type="NCBI Taxonomy" id="172907"/>
    <lineage>
        <taxon>Eukaryota</taxon>
        <taxon>Metazoa</taxon>
        <taxon>Chordata</taxon>
        <taxon>Craniata</taxon>
        <taxon>Vertebrata</taxon>
        <taxon>Euteleostomi</taxon>
        <taxon>Actinopterygii</taxon>
        <taxon>Neopterygii</taxon>
        <taxon>Teleostei</taxon>
        <taxon>Ostariophysi</taxon>
        <taxon>Cypriniformes</taxon>
        <taxon>Cyprinidae</taxon>
        <taxon>Labeoninae</taxon>
        <taxon>Labeonini</taxon>
        <taxon>Cirrhinus</taxon>
    </lineage>
</organism>
<evidence type="ECO:0000313" key="2">
    <source>
        <dbReference type="Proteomes" id="UP001558613"/>
    </source>
</evidence>
<name>A0ABR3LWB5_9TELE</name>
<accession>A0ABR3LWB5</accession>
<dbReference type="EMBL" id="JAYMGO010000019">
    <property type="protein sequence ID" value="KAL1255974.1"/>
    <property type="molecule type" value="Genomic_DNA"/>
</dbReference>
<keyword evidence="2" id="KW-1185">Reference proteome</keyword>
<reference evidence="1 2" key="1">
    <citation type="submission" date="2023-09" db="EMBL/GenBank/DDBJ databases">
        <authorList>
            <person name="Wang M."/>
        </authorList>
    </citation>
    <scope>NUCLEOTIDE SEQUENCE [LARGE SCALE GENOMIC DNA]</scope>
    <source>
        <strain evidence="1">GT-2023</strain>
        <tissue evidence="1">Liver</tissue>
    </source>
</reference>
<proteinExistence type="predicted"/>
<protein>
    <submittedName>
        <fullName evidence="1">Uncharacterized protein</fullName>
    </submittedName>
</protein>
<dbReference type="Proteomes" id="UP001558613">
    <property type="component" value="Unassembled WGS sequence"/>
</dbReference>